<dbReference type="Gene3D" id="3.40.190.150">
    <property type="entry name" value="Bordetella uptake gene, domain 1"/>
    <property type="match status" value="1"/>
</dbReference>
<dbReference type="SUPFAM" id="SSF53850">
    <property type="entry name" value="Periplasmic binding protein-like II"/>
    <property type="match status" value="1"/>
</dbReference>
<protein>
    <submittedName>
        <fullName evidence="3">ABC transporter substrate-binding protein</fullName>
    </submittedName>
</protein>
<dbReference type="PANTHER" id="PTHR42928">
    <property type="entry name" value="TRICARBOXYLATE-BINDING PROTEIN"/>
    <property type="match status" value="1"/>
</dbReference>
<comment type="similarity">
    <text evidence="1">Belongs to the UPF0065 (bug) family.</text>
</comment>
<comment type="caution">
    <text evidence="3">The sequence shown here is derived from an EMBL/GenBank/DDBJ whole genome shotgun (WGS) entry which is preliminary data.</text>
</comment>
<sequence>MTPTDEDRRRFLQTSASVAAAGALGAAMPAWAQATWPSRNVRLVVPFAPGGSSEIVARATAAELSKTLGQSVYVDNKPGGGGNIAMVEVARAEDQHTLVLGHIGTLAVNPYIYDKLPYDPVRDFKPITLLAKVPSLYVVHPDVPARNLKEFVALVKSKPGRLNYGSAGNGSAGHLAMEYLKMVADLFILHVPYRGTGPQLTDLLSGRLEAASVGAPAILQFIKAGKLRCIATGSKDRLPQLPDVPTVAEQGYPGFEMTQWYGLCAPANLAPSAADKLAIESAKAIRSVSARERLSHDAAEPVGNTPAQFAAFIAQEQQRWKAVVARAKIKPD</sequence>
<dbReference type="Proteomes" id="UP000197468">
    <property type="component" value="Unassembled WGS sequence"/>
</dbReference>
<dbReference type="OrthoDB" id="8678477at2"/>
<keyword evidence="2" id="KW-0732">Signal</keyword>
<dbReference type="PROSITE" id="PS51318">
    <property type="entry name" value="TAT"/>
    <property type="match status" value="1"/>
</dbReference>
<dbReference type="AlphaFoldDB" id="A0A246IY51"/>
<dbReference type="Gene3D" id="3.40.190.10">
    <property type="entry name" value="Periplasmic binding protein-like II"/>
    <property type="match status" value="1"/>
</dbReference>
<feature type="chain" id="PRO_5012919103" evidence="2">
    <location>
        <begin position="33"/>
        <end position="332"/>
    </location>
</feature>
<dbReference type="NCBIfam" id="TIGR01409">
    <property type="entry name" value="TAT_signal_seq"/>
    <property type="match status" value="1"/>
</dbReference>
<keyword evidence="4" id="KW-1185">Reference proteome</keyword>
<evidence type="ECO:0000313" key="3">
    <source>
        <dbReference type="EMBL" id="OWQ85110.1"/>
    </source>
</evidence>
<organism evidence="3 4">
    <name type="scientific">Roseateles aquatilis</name>
    <dbReference type="NCBI Taxonomy" id="431061"/>
    <lineage>
        <taxon>Bacteria</taxon>
        <taxon>Pseudomonadati</taxon>
        <taxon>Pseudomonadota</taxon>
        <taxon>Betaproteobacteria</taxon>
        <taxon>Burkholderiales</taxon>
        <taxon>Sphaerotilaceae</taxon>
        <taxon>Roseateles</taxon>
    </lineage>
</organism>
<accession>A0A246IY51</accession>
<name>A0A246IY51_9BURK</name>
<proteinExistence type="inferred from homology"/>
<reference evidence="3 4" key="1">
    <citation type="journal article" date="2008" name="Int. J. Syst. Evol. Microbiol.">
        <title>Description of Roseateles aquatilis sp. nov. and Roseateles terrae sp. nov., in the class Betaproteobacteria, and emended description of the genus Roseateles.</title>
        <authorList>
            <person name="Gomila M."/>
            <person name="Bowien B."/>
            <person name="Falsen E."/>
            <person name="Moore E.R."/>
            <person name="Lalucat J."/>
        </authorList>
    </citation>
    <scope>NUCLEOTIDE SEQUENCE [LARGE SCALE GENOMIC DNA]</scope>
    <source>
        <strain evidence="3 4">CCUG 48205</strain>
    </source>
</reference>
<dbReference type="InterPro" id="IPR006311">
    <property type="entry name" value="TAT_signal"/>
</dbReference>
<feature type="signal peptide" evidence="2">
    <location>
        <begin position="1"/>
        <end position="32"/>
    </location>
</feature>
<dbReference type="CDD" id="cd13578">
    <property type="entry name" value="PBP2_Bug27"/>
    <property type="match status" value="1"/>
</dbReference>
<gene>
    <name evidence="3" type="ORF">CDN99_23180</name>
</gene>
<evidence type="ECO:0000256" key="2">
    <source>
        <dbReference type="SAM" id="SignalP"/>
    </source>
</evidence>
<dbReference type="InterPro" id="IPR019546">
    <property type="entry name" value="TAT_signal_bac_arc"/>
</dbReference>
<dbReference type="EMBL" id="NIOF01000014">
    <property type="protein sequence ID" value="OWQ85110.1"/>
    <property type="molecule type" value="Genomic_DNA"/>
</dbReference>
<dbReference type="Pfam" id="PF03401">
    <property type="entry name" value="TctC"/>
    <property type="match status" value="1"/>
</dbReference>
<dbReference type="PANTHER" id="PTHR42928:SF5">
    <property type="entry name" value="BLR1237 PROTEIN"/>
    <property type="match status" value="1"/>
</dbReference>
<evidence type="ECO:0000256" key="1">
    <source>
        <dbReference type="ARBA" id="ARBA00006987"/>
    </source>
</evidence>
<evidence type="ECO:0000313" key="4">
    <source>
        <dbReference type="Proteomes" id="UP000197468"/>
    </source>
</evidence>
<dbReference type="InterPro" id="IPR042100">
    <property type="entry name" value="Bug_dom1"/>
</dbReference>
<dbReference type="InterPro" id="IPR005064">
    <property type="entry name" value="BUG"/>
</dbReference>
<dbReference type="RefSeq" id="WP_088387251.1">
    <property type="nucleotide sequence ID" value="NZ_NIOF01000014.1"/>
</dbReference>
<dbReference type="PIRSF" id="PIRSF017082">
    <property type="entry name" value="YflP"/>
    <property type="match status" value="1"/>
</dbReference>